<keyword evidence="3" id="KW-1185">Reference proteome</keyword>
<gene>
    <name evidence="2" type="ORF">RQM59_11450</name>
</gene>
<name>A0ABU3LH04_9FLAO</name>
<dbReference type="PANTHER" id="PTHR46825">
    <property type="entry name" value="D-ALANYL-D-ALANINE-CARBOXYPEPTIDASE/ENDOPEPTIDASE AMPH"/>
    <property type="match status" value="1"/>
</dbReference>
<dbReference type="EMBL" id="JAVTTO010000004">
    <property type="protein sequence ID" value="MDT7833000.1"/>
    <property type="molecule type" value="Genomic_DNA"/>
</dbReference>
<protein>
    <submittedName>
        <fullName evidence="2">Serine hydrolase domain-containing protein</fullName>
        <ecNumber evidence="2">3.1.1.103</ecNumber>
    </submittedName>
</protein>
<feature type="domain" description="Beta-lactamase-related" evidence="1">
    <location>
        <begin position="37"/>
        <end position="344"/>
    </location>
</feature>
<dbReference type="EC" id="3.1.1.103" evidence="2"/>
<dbReference type="InterPro" id="IPR001466">
    <property type="entry name" value="Beta-lactam-related"/>
</dbReference>
<keyword evidence="2" id="KW-0378">Hydrolase</keyword>
<sequence length="360" mass="39665">MRTSFILTITLLLNVTIGFSQTQEKEASLLLEKFISNNVTVGAVAGYSVDGEIKWQSAVGYSDKKNRTPFNVNTITRVASVVKLFTAVAVMQLIEQGLIDLNDPIQKYVPDFPKSKFGTITIKQLLNHTSGIGGYKSGKEAETKKEYPTLADAMNVFKDRKLLFRPGSQYSYSTYGYVLLGVLIERVSETTYKEYIQTNILDKAGMKHTAIEKFGVQVPNKSLLYHRNRKGKIKKAANNNLSNRIPGGGFYTTLGDMFKFGDAIINNQLINKNTLSSMFENNGLKKGGNAHGIGWFMYAQNPNNSAVIGHSGEQTGCSAQLMIVPKSKTVVMVMVNTSGSWKEAITLAANLIGISEKSRK</sequence>
<dbReference type="GO" id="GO:0016787">
    <property type="term" value="F:hydrolase activity"/>
    <property type="evidence" value="ECO:0007669"/>
    <property type="project" value="UniProtKB-KW"/>
</dbReference>
<dbReference type="InterPro" id="IPR050491">
    <property type="entry name" value="AmpC-like"/>
</dbReference>
<proteinExistence type="predicted"/>
<accession>A0ABU3LH04</accession>
<dbReference type="RefSeq" id="WP_349242251.1">
    <property type="nucleotide sequence ID" value="NZ_JAVTTO010000004.1"/>
</dbReference>
<evidence type="ECO:0000259" key="1">
    <source>
        <dbReference type="Pfam" id="PF00144"/>
    </source>
</evidence>
<dbReference type="Gene3D" id="3.40.710.10">
    <property type="entry name" value="DD-peptidase/beta-lactamase superfamily"/>
    <property type="match status" value="1"/>
</dbReference>
<dbReference type="InterPro" id="IPR012338">
    <property type="entry name" value="Beta-lactam/transpept-like"/>
</dbReference>
<reference evidence="2 3" key="1">
    <citation type="submission" date="2023-09" db="EMBL/GenBank/DDBJ databases">
        <title>Novel taxa isolated from Blanes Bay.</title>
        <authorList>
            <person name="Rey-Velasco X."/>
            <person name="Lucena T."/>
        </authorList>
    </citation>
    <scope>NUCLEOTIDE SEQUENCE [LARGE SCALE GENOMIC DNA]</scope>
    <source>
        <strain evidence="2 3">S356</strain>
    </source>
</reference>
<comment type="caution">
    <text evidence="2">The sequence shown here is derived from an EMBL/GenBank/DDBJ whole genome shotgun (WGS) entry which is preliminary data.</text>
</comment>
<dbReference type="PANTHER" id="PTHR46825:SF9">
    <property type="entry name" value="BETA-LACTAMASE-RELATED DOMAIN-CONTAINING PROTEIN"/>
    <property type="match status" value="1"/>
</dbReference>
<dbReference type="Pfam" id="PF00144">
    <property type="entry name" value="Beta-lactamase"/>
    <property type="match status" value="1"/>
</dbReference>
<evidence type="ECO:0000313" key="2">
    <source>
        <dbReference type="EMBL" id="MDT7833000.1"/>
    </source>
</evidence>
<evidence type="ECO:0000313" key="3">
    <source>
        <dbReference type="Proteomes" id="UP001257277"/>
    </source>
</evidence>
<dbReference type="Proteomes" id="UP001257277">
    <property type="component" value="Unassembled WGS sequence"/>
</dbReference>
<dbReference type="SUPFAM" id="SSF56601">
    <property type="entry name" value="beta-lactamase/transpeptidase-like"/>
    <property type="match status" value="1"/>
</dbReference>
<organism evidence="2 3">
    <name type="scientific">Asprobacillus argus</name>
    <dbReference type="NCBI Taxonomy" id="3076534"/>
    <lineage>
        <taxon>Bacteria</taxon>
        <taxon>Pseudomonadati</taxon>
        <taxon>Bacteroidota</taxon>
        <taxon>Flavobacteriia</taxon>
        <taxon>Flavobacteriales</taxon>
        <taxon>Flavobacteriaceae</taxon>
        <taxon>Asprobacillus</taxon>
    </lineage>
</organism>